<dbReference type="InterPro" id="IPR036047">
    <property type="entry name" value="F-box-like_dom_sf"/>
</dbReference>
<name>A0A6D2JFZ4_9BRAS</name>
<dbReference type="Proteomes" id="UP000467841">
    <property type="component" value="Unassembled WGS sequence"/>
</dbReference>
<dbReference type="OrthoDB" id="68328at2759"/>
<comment type="caution">
    <text evidence="2">The sequence shown here is derived from an EMBL/GenBank/DDBJ whole genome shotgun (WGS) entry which is preliminary data.</text>
</comment>
<dbReference type="InterPro" id="IPR057499">
    <property type="entry name" value="Kelch_FKB95"/>
</dbReference>
<keyword evidence="3" id="KW-1185">Reference proteome</keyword>
<dbReference type="CDD" id="cd22152">
    <property type="entry name" value="F-box_AtAFR-like"/>
    <property type="match status" value="1"/>
</dbReference>
<dbReference type="AlphaFoldDB" id="A0A6D2JFZ4"/>
<dbReference type="SMART" id="SM00256">
    <property type="entry name" value="FBOX"/>
    <property type="match status" value="1"/>
</dbReference>
<evidence type="ECO:0000313" key="3">
    <source>
        <dbReference type="Proteomes" id="UP000467841"/>
    </source>
</evidence>
<evidence type="ECO:0000313" key="2">
    <source>
        <dbReference type="EMBL" id="CAA7037996.1"/>
    </source>
</evidence>
<sequence length="354" mass="40835">MSSKTKAEDEQSSESSFVIMSLPQDVIVDITARVRRCDYLTLSFVSKHFRSLVESPELYASRSALSCTEHCLYVVLFKADEQRLFVLFRKPNGRRSLVHIPWLPTMRNGKFVAVGSKIYVFGGLNYYSNINVSIDCTFHTVQILPRMPISSVIAVPGVIDGKIYVIGSNERKKVMVVFNTETQMWEQEMIEKGMKEVGPMRPNRVVVMGDKIYTRNSDSSFVYEPKESKWKKDTKLSLKKWEYACVVDDVLYYYDSVERKFRTYDPDLRCWGVVEGLKELMAETRVSEWAEAVSCGGKLALFIHKQEGRRNEIWCAEISLERRRGGEIWGHVEWCDHVMSLGDFRLEKPLAVTL</sequence>
<dbReference type="PANTHER" id="PTHR24414">
    <property type="entry name" value="F-BOX/KELCH-REPEAT PROTEIN SKIP4"/>
    <property type="match status" value="1"/>
</dbReference>
<dbReference type="SUPFAM" id="SSF81383">
    <property type="entry name" value="F-box domain"/>
    <property type="match status" value="1"/>
</dbReference>
<dbReference type="PROSITE" id="PS50181">
    <property type="entry name" value="FBOX"/>
    <property type="match status" value="1"/>
</dbReference>
<dbReference type="Gene3D" id="2.120.10.80">
    <property type="entry name" value="Kelch-type beta propeller"/>
    <property type="match status" value="1"/>
</dbReference>
<dbReference type="PANTHER" id="PTHR24414:SF184">
    <property type="entry name" value="GALACTOSE OXIDASE_KELCH REPEAT SUPERFAMILY PROTEIN"/>
    <property type="match status" value="1"/>
</dbReference>
<evidence type="ECO:0000259" key="1">
    <source>
        <dbReference type="PROSITE" id="PS50181"/>
    </source>
</evidence>
<proteinExistence type="predicted"/>
<dbReference type="Pfam" id="PF00646">
    <property type="entry name" value="F-box"/>
    <property type="match status" value="1"/>
</dbReference>
<gene>
    <name evidence="2" type="ORF">MERR_LOCUS25231</name>
</gene>
<dbReference type="InterPro" id="IPR015915">
    <property type="entry name" value="Kelch-typ_b-propeller"/>
</dbReference>
<accession>A0A6D2JFZ4</accession>
<protein>
    <recommendedName>
        <fullName evidence="1">F-box domain-containing protein</fullName>
    </recommendedName>
</protein>
<dbReference type="InterPro" id="IPR001810">
    <property type="entry name" value="F-box_dom"/>
</dbReference>
<dbReference type="Pfam" id="PF25210">
    <property type="entry name" value="Kelch_FKB95"/>
    <property type="match status" value="1"/>
</dbReference>
<dbReference type="SUPFAM" id="SSF117281">
    <property type="entry name" value="Kelch motif"/>
    <property type="match status" value="1"/>
</dbReference>
<organism evidence="2 3">
    <name type="scientific">Microthlaspi erraticum</name>
    <dbReference type="NCBI Taxonomy" id="1685480"/>
    <lineage>
        <taxon>Eukaryota</taxon>
        <taxon>Viridiplantae</taxon>
        <taxon>Streptophyta</taxon>
        <taxon>Embryophyta</taxon>
        <taxon>Tracheophyta</taxon>
        <taxon>Spermatophyta</taxon>
        <taxon>Magnoliopsida</taxon>
        <taxon>eudicotyledons</taxon>
        <taxon>Gunneridae</taxon>
        <taxon>Pentapetalae</taxon>
        <taxon>rosids</taxon>
        <taxon>malvids</taxon>
        <taxon>Brassicales</taxon>
        <taxon>Brassicaceae</taxon>
        <taxon>Coluteocarpeae</taxon>
        <taxon>Microthlaspi</taxon>
    </lineage>
</organism>
<reference evidence="2" key="1">
    <citation type="submission" date="2020-01" db="EMBL/GenBank/DDBJ databases">
        <authorList>
            <person name="Mishra B."/>
        </authorList>
    </citation>
    <scope>NUCLEOTIDE SEQUENCE [LARGE SCALE GENOMIC DNA]</scope>
</reference>
<feature type="domain" description="F-box" evidence="1">
    <location>
        <begin position="16"/>
        <end position="62"/>
    </location>
</feature>
<dbReference type="InterPro" id="IPR050354">
    <property type="entry name" value="F-box/kelch-repeat_ARATH"/>
</dbReference>
<dbReference type="EMBL" id="CACVBM020001185">
    <property type="protein sequence ID" value="CAA7037996.1"/>
    <property type="molecule type" value="Genomic_DNA"/>
</dbReference>